<feature type="non-terminal residue" evidence="2">
    <location>
        <position position="65"/>
    </location>
</feature>
<organism evidence="2 3">
    <name type="scientific">Trifolium medium</name>
    <dbReference type="NCBI Taxonomy" id="97028"/>
    <lineage>
        <taxon>Eukaryota</taxon>
        <taxon>Viridiplantae</taxon>
        <taxon>Streptophyta</taxon>
        <taxon>Embryophyta</taxon>
        <taxon>Tracheophyta</taxon>
        <taxon>Spermatophyta</taxon>
        <taxon>Magnoliopsida</taxon>
        <taxon>eudicotyledons</taxon>
        <taxon>Gunneridae</taxon>
        <taxon>Pentapetalae</taxon>
        <taxon>rosids</taxon>
        <taxon>fabids</taxon>
        <taxon>Fabales</taxon>
        <taxon>Fabaceae</taxon>
        <taxon>Papilionoideae</taxon>
        <taxon>50 kb inversion clade</taxon>
        <taxon>NPAAA clade</taxon>
        <taxon>Hologalegina</taxon>
        <taxon>IRL clade</taxon>
        <taxon>Trifolieae</taxon>
        <taxon>Trifolium</taxon>
    </lineage>
</organism>
<evidence type="ECO:0000256" key="1">
    <source>
        <dbReference type="SAM" id="MobiDB-lite"/>
    </source>
</evidence>
<dbReference type="AlphaFoldDB" id="A0A392U988"/>
<keyword evidence="3" id="KW-1185">Reference proteome</keyword>
<accession>A0A392U988</accession>
<name>A0A392U988_9FABA</name>
<protein>
    <submittedName>
        <fullName evidence="2">Uncharacterized protein</fullName>
    </submittedName>
</protein>
<reference evidence="2 3" key="1">
    <citation type="journal article" date="2018" name="Front. Plant Sci.">
        <title>Red Clover (Trifolium pratense) and Zigzag Clover (T. medium) - A Picture of Genomic Similarities and Differences.</title>
        <authorList>
            <person name="Dluhosova J."/>
            <person name="Istvanek J."/>
            <person name="Nedelnik J."/>
            <person name="Repkova J."/>
        </authorList>
    </citation>
    <scope>NUCLEOTIDE SEQUENCE [LARGE SCALE GENOMIC DNA]</scope>
    <source>
        <strain evidence="3">cv. 10/8</strain>
        <tissue evidence="2">Leaf</tissue>
    </source>
</reference>
<evidence type="ECO:0000313" key="3">
    <source>
        <dbReference type="Proteomes" id="UP000265520"/>
    </source>
</evidence>
<dbReference type="EMBL" id="LXQA010768247">
    <property type="protein sequence ID" value="MCI70073.1"/>
    <property type="molecule type" value="Genomic_DNA"/>
</dbReference>
<feature type="compositionally biased region" description="Basic and acidic residues" evidence="1">
    <location>
        <begin position="1"/>
        <end position="17"/>
    </location>
</feature>
<comment type="caution">
    <text evidence="2">The sequence shown here is derived from an EMBL/GenBank/DDBJ whole genome shotgun (WGS) entry which is preliminary data.</text>
</comment>
<sequence length="65" mass="6849">RVASFDRFDRNVSEAEKGAGSQGGSSVAKDELIRIGHNKPVPLKDDEECATMTRTVATSGVPTAS</sequence>
<evidence type="ECO:0000313" key="2">
    <source>
        <dbReference type="EMBL" id="MCI70073.1"/>
    </source>
</evidence>
<proteinExistence type="predicted"/>
<feature type="non-terminal residue" evidence="2">
    <location>
        <position position="1"/>
    </location>
</feature>
<dbReference type="Proteomes" id="UP000265520">
    <property type="component" value="Unassembled WGS sequence"/>
</dbReference>
<feature type="region of interest" description="Disordered" evidence="1">
    <location>
        <begin position="1"/>
        <end position="29"/>
    </location>
</feature>